<proteinExistence type="predicted"/>
<feature type="region of interest" description="Disordered" evidence="1">
    <location>
        <begin position="115"/>
        <end position="189"/>
    </location>
</feature>
<dbReference type="EMBL" id="JAWQEG010006043">
    <property type="protein sequence ID" value="KAK3855917.1"/>
    <property type="molecule type" value="Genomic_DNA"/>
</dbReference>
<reference evidence="2" key="1">
    <citation type="submission" date="2023-10" db="EMBL/GenBank/DDBJ databases">
        <title>Genome assemblies of two species of porcelain crab, Petrolisthes cinctipes and Petrolisthes manimaculis (Anomura: Porcellanidae).</title>
        <authorList>
            <person name="Angst P."/>
        </authorList>
    </citation>
    <scope>NUCLEOTIDE SEQUENCE</scope>
    <source>
        <strain evidence="2">PB745_01</strain>
        <tissue evidence="2">Gill</tissue>
    </source>
</reference>
<dbReference type="Proteomes" id="UP001286313">
    <property type="component" value="Unassembled WGS sequence"/>
</dbReference>
<feature type="compositionally biased region" description="Basic and acidic residues" evidence="1">
    <location>
        <begin position="169"/>
        <end position="182"/>
    </location>
</feature>
<keyword evidence="3" id="KW-1185">Reference proteome</keyword>
<evidence type="ECO:0000256" key="1">
    <source>
        <dbReference type="SAM" id="MobiDB-lite"/>
    </source>
</evidence>
<accession>A0AAE1BTH2</accession>
<organism evidence="2 3">
    <name type="scientific">Petrolisthes cinctipes</name>
    <name type="common">Flat porcelain crab</name>
    <dbReference type="NCBI Taxonomy" id="88211"/>
    <lineage>
        <taxon>Eukaryota</taxon>
        <taxon>Metazoa</taxon>
        <taxon>Ecdysozoa</taxon>
        <taxon>Arthropoda</taxon>
        <taxon>Crustacea</taxon>
        <taxon>Multicrustacea</taxon>
        <taxon>Malacostraca</taxon>
        <taxon>Eumalacostraca</taxon>
        <taxon>Eucarida</taxon>
        <taxon>Decapoda</taxon>
        <taxon>Pleocyemata</taxon>
        <taxon>Anomura</taxon>
        <taxon>Galatheoidea</taxon>
        <taxon>Porcellanidae</taxon>
        <taxon>Petrolisthes</taxon>
    </lineage>
</organism>
<dbReference type="AlphaFoldDB" id="A0AAE1BTH2"/>
<evidence type="ECO:0000313" key="2">
    <source>
        <dbReference type="EMBL" id="KAK3855917.1"/>
    </source>
</evidence>
<name>A0AAE1BTH2_PETCI</name>
<protein>
    <submittedName>
        <fullName evidence="2">Uncharacterized protein</fullName>
    </submittedName>
</protein>
<sequence length="189" mass="19804">MGLLCYKGQLAQGIGQPRQDKKARVVLLPLFAVFLVRGPTPLKRAQSTQELKGIFDQLKQQQDPTVPGLDGFIIVGTDFYYDQRTGQLTHTGQSDDGPGGGGAAVGEANAVEGTAQNEETGPEKPTKVPSQNAVEGVEGVANEPAQETSRNGEASEGVASGIETNQNGGEEKGATNEPKEKTGQTGRGR</sequence>
<gene>
    <name evidence="2" type="ORF">Pcinc_037709</name>
</gene>
<feature type="region of interest" description="Disordered" evidence="1">
    <location>
        <begin position="87"/>
        <end position="106"/>
    </location>
</feature>
<evidence type="ECO:0000313" key="3">
    <source>
        <dbReference type="Proteomes" id="UP001286313"/>
    </source>
</evidence>
<comment type="caution">
    <text evidence="2">The sequence shown here is derived from an EMBL/GenBank/DDBJ whole genome shotgun (WGS) entry which is preliminary data.</text>
</comment>